<evidence type="ECO:0000313" key="3">
    <source>
        <dbReference type="Proteomes" id="UP000718793"/>
    </source>
</evidence>
<keyword evidence="1" id="KW-0732">Signal</keyword>
<dbReference type="Proteomes" id="UP000718793">
    <property type="component" value="Unassembled WGS sequence"/>
</dbReference>
<name>A0ABS6DPQ4_9MOLU</name>
<dbReference type="PROSITE" id="PS51257">
    <property type="entry name" value="PROKAR_LIPOPROTEIN"/>
    <property type="match status" value="1"/>
</dbReference>
<protein>
    <recommendedName>
        <fullName evidence="4">Lipoprotein</fullName>
    </recommendedName>
</protein>
<proteinExistence type="predicted"/>
<evidence type="ECO:0000313" key="2">
    <source>
        <dbReference type="EMBL" id="MBU4692304.1"/>
    </source>
</evidence>
<accession>A0ABS6DPQ4</accession>
<feature type="chain" id="PRO_5046976971" description="Lipoprotein" evidence="1">
    <location>
        <begin position="20"/>
        <end position="771"/>
    </location>
</feature>
<evidence type="ECO:0008006" key="4">
    <source>
        <dbReference type="Google" id="ProtNLM"/>
    </source>
</evidence>
<reference evidence="2" key="1">
    <citation type="submission" date="2021-06" db="EMBL/GenBank/DDBJ databases">
        <title>Novel Mycoplasma species detected in California sea lions (Zalophus californianus) from the USA.</title>
        <authorList>
            <person name="Volokhov D.V."/>
            <person name="Furtak V.A."/>
            <person name="Zagorodnyaya T.A."/>
        </authorList>
    </citation>
    <scope>NUCLEOTIDE SEQUENCE [LARGE SCALE GENOMIC DNA]</scope>
    <source>
        <strain evidence="2">CSL 5346</strain>
    </source>
</reference>
<dbReference type="RefSeq" id="WP_216488758.1">
    <property type="nucleotide sequence ID" value="NZ_JAHMHH010000001.1"/>
</dbReference>
<feature type="signal peptide" evidence="1">
    <location>
        <begin position="1"/>
        <end position="19"/>
    </location>
</feature>
<keyword evidence="3" id="KW-1185">Reference proteome</keyword>
<gene>
    <name evidence="2" type="ORF">KQ875_01675</name>
</gene>
<evidence type="ECO:0000256" key="1">
    <source>
        <dbReference type="SAM" id="SignalP"/>
    </source>
</evidence>
<comment type="caution">
    <text evidence="2">The sequence shown here is derived from an EMBL/GenBank/DDBJ whole genome shotgun (WGS) entry which is preliminary data.</text>
</comment>
<organism evidence="2 3">
    <name type="scientific">Mycoplasma zalophi</name>
    <dbReference type="NCBI Taxonomy" id="191287"/>
    <lineage>
        <taxon>Bacteria</taxon>
        <taxon>Bacillati</taxon>
        <taxon>Mycoplasmatota</taxon>
        <taxon>Mollicutes</taxon>
        <taxon>Mycoplasmataceae</taxon>
        <taxon>Mycoplasma</taxon>
    </lineage>
</organism>
<dbReference type="NCBIfam" id="NF045850">
    <property type="entry name" value="ABC_Mplas_LP"/>
    <property type="match status" value="1"/>
</dbReference>
<dbReference type="EMBL" id="JAHMHH010000001">
    <property type="protein sequence ID" value="MBU4692304.1"/>
    <property type="molecule type" value="Genomic_DNA"/>
</dbReference>
<sequence>MKKSLLFISSILFITPCFLVSCQVNNFNNDTFYYVEKNNKANDYKEFSYLNSNFISENIRKINLATSAKLIRLKSKNQPVIDFRDNIVLKPSELSYTFEWASQIMVVSDDKNYVFDSDDTQIVDYENDENDNNFHPKKDKGNGFNNPFLFIPSNKLNSINNSLFKNVLKSTNQIKITIPEKENVWVDSKGKITDNNQINVNSFKLGIFANLLKNQEFRNKYITDKNTEKKWQNHVNNEYFNGFDLYNFLTSYNIDIKELLKLDTSNLIIKTSDNSYKDLSSLFEILFIIQNYTDALPYEYIKANYNNPFQNIKWFYNYGKTFQNRLYASPYYINELNSNDVILEKNDFYIKNNEKSLQKIKLEFNPLTISQNTFSTQILNAFKQNIVSKIDYDFLSLEDKEQILNNFEKYNFSYQKNFNRYILNNKIIINQNPNINTQYMNKNFMKLYYGLEGKKFNFKLENLVFQSLFNNIINQYALINDNKDVWLSQAPQNIVFKATDSAINYEDLKDAYIRLSKPIIFKFDKSTFENTLQFQNKDKLTKITDIKTINKLKSAWIDNIKTQLNKIIDNFYLNTKSSDDIFVTIPINATKNHEFIKIKLPLIKEIFNTIHKKLKVEFVVVDDYEKYKILLQQNNTIYKFNNFDIFEGNSVEYLENIIKNSDNNLYNLILKIAGFEFKNSNTYFEIKKLGNFLISNKINNQNPLFKQYLQNLNTESQINLLNEINNLLSYTISEDNYIDVNSFYKVVYQKHITKPIAWNDLNYFQDIKIQK</sequence>